<comment type="similarity">
    <text evidence="1">Belongs to the UDPGP type 1 family.</text>
</comment>
<comment type="caution">
    <text evidence="6">The sequence shown here is derived from an EMBL/GenBank/DDBJ whole genome shotgun (WGS) entry which is preliminary data.</text>
</comment>
<evidence type="ECO:0000313" key="6">
    <source>
        <dbReference type="EMBL" id="KAB5560808.1"/>
    </source>
</evidence>
<dbReference type="Pfam" id="PF01704">
    <property type="entry name" value="UDPGP"/>
    <property type="match status" value="1"/>
</dbReference>
<keyword evidence="3" id="KW-0808">Transferase</keyword>
<evidence type="ECO:0000256" key="2">
    <source>
        <dbReference type="ARBA" id="ARBA00012415"/>
    </source>
</evidence>
<dbReference type="GO" id="GO:0003983">
    <property type="term" value="F:UTP:glucose-1-phosphate uridylyltransferase activity"/>
    <property type="evidence" value="ECO:0007669"/>
    <property type="project" value="UniProtKB-EC"/>
</dbReference>
<organism evidence="6 7">
    <name type="scientific">Salix brachista</name>
    <dbReference type="NCBI Taxonomy" id="2182728"/>
    <lineage>
        <taxon>Eukaryota</taxon>
        <taxon>Viridiplantae</taxon>
        <taxon>Streptophyta</taxon>
        <taxon>Embryophyta</taxon>
        <taxon>Tracheophyta</taxon>
        <taxon>Spermatophyta</taxon>
        <taxon>Magnoliopsida</taxon>
        <taxon>eudicotyledons</taxon>
        <taxon>Gunneridae</taxon>
        <taxon>Pentapetalae</taxon>
        <taxon>rosids</taxon>
        <taxon>fabids</taxon>
        <taxon>Malpighiales</taxon>
        <taxon>Salicaceae</taxon>
        <taxon>Saliceae</taxon>
        <taxon>Salix</taxon>
    </lineage>
</organism>
<dbReference type="PANTHER" id="PTHR43511">
    <property type="match status" value="1"/>
</dbReference>
<dbReference type="InterPro" id="IPR016267">
    <property type="entry name" value="UDPGP_trans"/>
</dbReference>
<gene>
    <name evidence="6" type="ORF">DKX38_005765</name>
</gene>
<dbReference type="EMBL" id="VDCV01000004">
    <property type="protein sequence ID" value="KAB5560808.1"/>
    <property type="molecule type" value="Genomic_DNA"/>
</dbReference>
<proteinExistence type="inferred from homology"/>
<evidence type="ECO:0000256" key="1">
    <source>
        <dbReference type="ARBA" id="ARBA00010401"/>
    </source>
</evidence>
<dbReference type="InterPro" id="IPR002618">
    <property type="entry name" value="UDPGP_fam"/>
</dbReference>
<evidence type="ECO:0000313" key="7">
    <source>
        <dbReference type="Proteomes" id="UP000326939"/>
    </source>
</evidence>
<dbReference type="AlphaFoldDB" id="A0A5N5N1D7"/>
<keyword evidence="4" id="KW-0548">Nucleotidyltransferase</keyword>
<keyword evidence="7" id="KW-1185">Reference proteome</keyword>
<evidence type="ECO:0000256" key="4">
    <source>
        <dbReference type="ARBA" id="ARBA00022695"/>
    </source>
</evidence>
<evidence type="ECO:0000256" key="3">
    <source>
        <dbReference type="ARBA" id="ARBA00022679"/>
    </source>
</evidence>
<protein>
    <recommendedName>
        <fullName evidence="2">UTP--glucose-1-phosphate uridylyltransferase</fullName>
        <ecNumber evidence="2">2.7.7.9</ecNumber>
    </recommendedName>
</protein>
<dbReference type="InterPro" id="IPR029044">
    <property type="entry name" value="Nucleotide-diphossugar_trans"/>
</dbReference>
<dbReference type="Proteomes" id="UP000326939">
    <property type="component" value="Chromosome 4"/>
</dbReference>
<dbReference type="EC" id="2.7.7.9" evidence="2"/>
<reference evidence="7" key="1">
    <citation type="journal article" date="2019" name="Gigascience">
        <title>De novo genome assembly of the endangered Acer yangbiense, a plant species with extremely small populations endemic to Yunnan Province, China.</title>
        <authorList>
            <person name="Yang J."/>
            <person name="Wariss H.M."/>
            <person name="Tao L."/>
            <person name="Zhang R."/>
            <person name="Yun Q."/>
            <person name="Hollingsworth P."/>
            <person name="Dao Z."/>
            <person name="Luo G."/>
            <person name="Guo H."/>
            <person name="Ma Y."/>
            <person name="Sun W."/>
        </authorList>
    </citation>
    <scope>NUCLEOTIDE SEQUENCE [LARGE SCALE GENOMIC DNA]</scope>
    <source>
        <strain evidence="7">cv. br00</strain>
    </source>
</reference>
<dbReference type="Gene3D" id="3.90.550.10">
    <property type="entry name" value="Spore Coat Polysaccharide Biosynthesis Protein SpsA, Chain A"/>
    <property type="match status" value="1"/>
</dbReference>
<evidence type="ECO:0000256" key="5">
    <source>
        <dbReference type="ARBA" id="ARBA00048128"/>
    </source>
</evidence>
<comment type="catalytic activity">
    <reaction evidence="5">
        <text>alpha-D-glucose 1-phosphate + UTP + H(+) = UDP-alpha-D-glucose + diphosphate</text>
        <dbReference type="Rhea" id="RHEA:19889"/>
        <dbReference type="ChEBI" id="CHEBI:15378"/>
        <dbReference type="ChEBI" id="CHEBI:33019"/>
        <dbReference type="ChEBI" id="CHEBI:46398"/>
        <dbReference type="ChEBI" id="CHEBI:58601"/>
        <dbReference type="ChEBI" id="CHEBI:58885"/>
        <dbReference type="EC" id="2.7.7.9"/>
    </reaction>
</comment>
<name>A0A5N5N1D7_9ROSI</name>
<accession>A0A5N5N1D7</accession>
<sequence length="130" mass="14577">MQVDAIPNSANEKQINMQAALIYLQFLNFVSRFCAVGVRKLDLSSSSIAIIVLSVIGEAQQVEWSKIQTPTDEVVVPYDSLESTPEYMEETKKLFNKLVVLKLNVGLNGGLGYVYDIELDLYCCVSQVWH</sequence>
<dbReference type="GO" id="GO:0006011">
    <property type="term" value="P:UDP-alpha-D-glucose metabolic process"/>
    <property type="evidence" value="ECO:0007669"/>
    <property type="project" value="InterPro"/>
</dbReference>